<dbReference type="Proteomes" id="UP000240419">
    <property type="component" value="Unassembled WGS sequence"/>
</dbReference>
<protein>
    <submittedName>
        <fullName evidence="2">DUF4184 domain-containing protein</fullName>
    </submittedName>
</protein>
<organism evidence="2 3">
    <name type="scientific">Brevibacillus fortis</name>
    <dbReference type="NCBI Taxonomy" id="2126352"/>
    <lineage>
        <taxon>Bacteria</taxon>
        <taxon>Bacillati</taxon>
        <taxon>Bacillota</taxon>
        <taxon>Bacilli</taxon>
        <taxon>Bacillales</taxon>
        <taxon>Paenibacillaceae</taxon>
        <taxon>Brevibacillus</taxon>
    </lineage>
</organism>
<feature type="transmembrane region" description="Helical" evidence="1">
    <location>
        <begin position="50"/>
        <end position="71"/>
    </location>
</feature>
<proteinExistence type="predicted"/>
<keyword evidence="1" id="KW-0812">Transmembrane</keyword>
<feature type="transmembrane region" description="Helical" evidence="1">
    <location>
        <begin position="153"/>
        <end position="171"/>
    </location>
</feature>
<evidence type="ECO:0000313" key="2">
    <source>
        <dbReference type="EMBL" id="PSJ92901.1"/>
    </source>
</evidence>
<feature type="transmembrane region" description="Helical" evidence="1">
    <location>
        <begin position="191"/>
        <end position="212"/>
    </location>
</feature>
<accession>A0A2P7V120</accession>
<comment type="caution">
    <text evidence="2">The sequence shown here is derived from an EMBL/GenBank/DDBJ whole genome shotgun (WGS) entry which is preliminary data.</text>
</comment>
<gene>
    <name evidence="2" type="ORF">C7R93_19520</name>
</gene>
<dbReference type="OrthoDB" id="8481923at2"/>
<reference evidence="2 3" key="1">
    <citation type="submission" date="2018-03" db="EMBL/GenBank/DDBJ databases">
        <title>Brevisbacillus phylogenomics.</title>
        <authorList>
            <person name="Dunlap C."/>
        </authorList>
    </citation>
    <scope>NUCLEOTIDE SEQUENCE [LARGE SCALE GENOMIC DNA]</scope>
    <source>
        <strain evidence="2 3">NRRL NRS-1210</strain>
    </source>
</reference>
<feature type="transmembrane region" description="Helical" evidence="1">
    <location>
        <begin position="99"/>
        <end position="120"/>
    </location>
</feature>
<dbReference type="RefSeq" id="WP_106840374.1">
    <property type="nucleotide sequence ID" value="NZ_JARMEZ010000028.1"/>
</dbReference>
<evidence type="ECO:0000313" key="3">
    <source>
        <dbReference type="Proteomes" id="UP000240419"/>
    </source>
</evidence>
<dbReference type="EMBL" id="PXZM01000031">
    <property type="protein sequence ID" value="PSJ92901.1"/>
    <property type="molecule type" value="Genomic_DNA"/>
</dbReference>
<keyword evidence="1" id="KW-0472">Membrane</keyword>
<dbReference type="Pfam" id="PF13803">
    <property type="entry name" value="DUF4184"/>
    <property type="match status" value="1"/>
</dbReference>
<keyword evidence="3" id="KW-1185">Reference proteome</keyword>
<name>A0A2P7V120_9BACL</name>
<evidence type="ECO:0000256" key="1">
    <source>
        <dbReference type="SAM" id="Phobius"/>
    </source>
</evidence>
<dbReference type="AlphaFoldDB" id="A0A2P7V120"/>
<feature type="transmembrane region" description="Helical" evidence="1">
    <location>
        <begin position="224"/>
        <end position="243"/>
    </location>
</feature>
<sequence length="254" mass="28955">MPFTFAHPAIVLPLRKCKWFSFSALVFGSMAPDFEYFFRMQPFSVYSHTMLGLWLVDLPIAILLAFLYQYVVKKPMLARLPVWIGRGLDYVDNGSRMPAWRAAIVFVYSALLGSFSHIAWDAFTHDGGRMVDHFLLLQQSISVAHYKVPVYKLLQHGSTLFGFLAIMYVIARNAHKNRQIAMRQVPVLEKWLFWFGVGVFGIVTVIFHAFLVKGISPFVHPLQQVVPFLSGSLLGIVVLCFALDRLRMEKPGQL</sequence>
<keyword evidence="1" id="KW-1133">Transmembrane helix</keyword>
<dbReference type="InterPro" id="IPR025238">
    <property type="entry name" value="DUF4184"/>
</dbReference>